<feature type="region of interest" description="Disordered" evidence="8">
    <location>
        <begin position="641"/>
        <end position="666"/>
    </location>
</feature>
<keyword evidence="2 7" id="KW-0378">Hydrolase</keyword>
<dbReference type="Proteomes" id="UP000030854">
    <property type="component" value="Unassembled WGS sequence"/>
</dbReference>
<dbReference type="InterPro" id="IPR001192">
    <property type="entry name" value="PI-PLC_fam"/>
</dbReference>
<dbReference type="FunFam" id="3.20.20.190:FF:000039">
    <property type="entry name" value="Phosphoinositide phospholipase C"/>
    <property type="match status" value="1"/>
</dbReference>
<comment type="catalytic activity">
    <reaction evidence="1 7">
        <text>a 1,2-diacyl-sn-glycero-3-phospho-(1D-myo-inositol-4,5-bisphosphate) + H2O = 1D-myo-inositol 1,4,5-trisphosphate + a 1,2-diacyl-sn-glycerol + H(+)</text>
        <dbReference type="Rhea" id="RHEA:33179"/>
        <dbReference type="ChEBI" id="CHEBI:15377"/>
        <dbReference type="ChEBI" id="CHEBI:15378"/>
        <dbReference type="ChEBI" id="CHEBI:17815"/>
        <dbReference type="ChEBI" id="CHEBI:58456"/>
        <dbReference type="ChEBI" id="CHEBI:203600"/>
        <dbReference type="EC" id="3.1.4.11"/>
    </reaction>
</comment>
<dbReference type="GO" id="GO:0016042">
    <property type="term" value="P:lipid catabolic process"/>
    <property type="evidence" value="ECO:0007669"/>
    <property type="project" value="UniProtKB-KW"/>
</dbReference>
<keyword evidence="3 7" id="KW-0442">Lipid degradation</keyword>
<dbReference type="Gene3D" id="2.60.40.150">
    <property type="entry name" value="C2 domain"/>
    <property type="match status" value="1"/>
</dbReference>
<sequence>MTEIITDSIEKSNWPRSDETKDYEDNINEKEKSMKYSTLTDIIKLHLRNIFHHLLERSEESTNKILSQDHFEEWLINVQKISPAAAKLSCKEKDGYNFDEWMSVLFVHGFLEAQREPGPKDLSKTLSNYYISSSHNTYLSGNQLMSRSKTGAYKNVLRRGCRCIEVDVHNGDNINIKTAGESSYNIIAATQNITSESSQKKMFSTKIASLIDRTKLKRMQRRPEKQFANINDQAEDMICQGQEKNLMHNSSSLSSSSVSSCSDDESMIESQMIPGEPIVMHGWTLTAPVGFRAVCKVIGQEAFKYSELPIIVSLEVHVDLEQQETMVKIMKEEWGDMLIQAPIPDCDPKERLPRLEQLKKKILVKVKKCQQQQDQQLIQSEKICESGTVGEQVSSSIPRDIKTNDHGNLGNENSEIPVAIDKKKTKICESLSSLGVYTHTEHFSHSFSSASAHQPTHIFSIGESDLIELDKNQRQELFTHNRNYIMRTYPAARRIDSSNPRPILFWSRGIQIVAMNWQKLDQALMLNESMFANEQGWVLKPVGYYSNDSYGGKNSSSRKETGLSVTVPVATTVPTTKAAVEAAVKAADINMTEKISYQDLDKLTITILAGQHIPVPNDTNAKKFRPYICGKLHICEDDTEISPENEEGASREHRGSSNNNGNGMSYKYKQKTQYQEGNQLNFGREGFQMSFYVRRHIQEDLSFFSFKIKDSRYLQDELAAWACIRLNRLQSGYRLVRLLDMKPKETSGLLLVKIDKKYGRTRSSSTIRS</sequence>
<dbReference type="HOGENOM" id="CLU_002738_3_0_1"/>
<dbReference type="PANTHER" id="PTHR10336">
    <property type="entry name" value="PHOSPHOINOSITIDE-SPECIFIC PHOSPHOLIPASE C FAMILY PROTEIN"/>
    <property type="match status" value="1"/>
</dbReference>
<evidence type="ECO:0000313" key="10">
    <source>
        <dbReference type="EMBL" id="KHJ31004.1"/>
    </source>
</evidence>
<dbReference type="InterPro" id="IPR017946">
    <property type="entry name" value="PLC-like_Pdiesterase_TIM-brl"/>
</dbReference>
<dbReference type="PROSITE" id="PS50007">
    <property type="entry name" value="PIPLC_X_DOMAIN"/>
    <property type="match status" value="1"/>
</dbReference>
<dbReference type="InterPro" id="IPR001711">
    <property type="entry name" value="PLipase_C_Pinositol-sp_Y"/>
</dbReference>
<dbReference type="CDD" id="cd00275">
    <property type="entry name" value="C2_PLC_like"/>
    <property type="match status" value="1"/>
</dbReference>
<dbReference type="SUPFAM" id="SSF51695">
    <property type="entry name" value="PLC-like phosphodiesterases"/>
    <property type="match status" value="1"/>
</dbReference>
<proteinExistence type="predicted"/>
<keyword evidence="5" id="KW-0807">Transducer</keyword>
<evidence type="ECO:0000256" key="6">
    <source>
        <dbReference type="ARBA" id="ARBA00059664"/>
    </source>
</evidence>
<dbReference type="Gene3D" id="3.20.20.190">
    <property type="entry name" value="Phosphatidylinositol (PI) phosphodiesterase"/>
    <property type="match status" value="2"/>
</dbReference>
<dbReference type="EC" id="3.1.4.11" evidence="7"/>
<name>A0A0B1P2W0_UNCNE</name>
<dbReference type="Pfam" id="PF00387">
    <property type="entry name" value="PI-PLC-Y"/>
    <property type="match status" value="1"/>
</dbReference>
<gene>
    <name evidence="10" type="ORF">EV44_g5170</name>
</gene>
<reference evidence="10 11" key="1">
    <citation type="journal article" date="2014" name="BMC Genomics">
        <title>Adaptive genomic structural variation in the grape powdery mildew pathogen, Erysiphe necator.</title>
        <authorList>
            <person name="Jones L."/>
            <person name="Riaz S."/>
            <person name="Morales-Cruz A."/>
            <person name="Amrine K.C."/>
            <person name="McGuire B."/>
            <person name="Gubler W.D."/>
            <person name="Walker M.A."/>
            <person name="Cantu D."/>
        </authorList>
    </citation>
    <scope>NUCLEOTIDE SEQUENCE [LARGE SCALE GENOMIC DNA]</scope>
    <source>
        <strain evidence="11">c</strain>
    </source>
</reference>
<comment type="caution">
    <text evidence="10">The sequence shown here is derived from an EMBL/GenBank/DDBJ whole genome shotgun (WGS) entry which is preliminary data.</text>
</comment>
<dbReference type="SUPFAM" id="SSF49562">
    <property type="entry name" value="C2 domain (Calcium/lipid-binding domain, CaLB)"/>
    <property type="match status" value="1"/>
</dbReference>
<keyword evidence="11" id="KW-1185">Reference proteome</keyword>
<dbReference type="OMA" id="APCGFRE"/>
<accession>A0A0B1P2W0</accession>
<evidence type="ECO:0000256" key="4">
    <source>
        <dbReference type="ARBA" id="ARBA00023098"/>
    </source>
</evidence>
<dbReference type="SMART" id="SM00149">
    <property type="entry name" value="PLCYc"/>
    <property type="match status" value="1"/>
</dbReference>
<dbReference type="PRINTS" id="PR00390">
    <property type="entry name" value="PHPHLIPASEC"/>
</dbReference>
<protein>
    <recommendedName>
        <fullName evidence="7">Phosphoinositide phospholipase C</fullName>
        <ecNumber evidence="7">3.1.4.11</ecNumber>
    </recommendedName>
</protein>
<evidence type="ECO:0000256" key="7">
    <source>
        <dbReference type="RuleBase" id="RU361133"/>
    </source>
</evidence>
<dbReference type="STRING" id="52586.A0A0B1P2W0"/>
<dbReference type="GO" id="GO:0048015">
    <property type="term" value="P:phosphatidylinositol-mediated signaling"/>
    <property type="evidence" value="ECO:0007669"/>
    <property type="project" value="TreeGrafter"/>
</dbReference>
<evidence type="ECO:0000256" key="8">
    <source>
        <dbReference type="SAM" id="MobiDB-lite"/>
    </source>
</evidence>
<evidence type="ECO:0000313" key="11">
    <source>
        <dbReference type="Proteomes" id="UP000030854"/>
    </source>
</evidence>
<evidence type="ECO:0000256" key="2">
    <source>
        <dbReference type="ARBA" id="ARBA00022801"/>
    </source>
</evidence>
<keyword evidence="4 7" id="KW-0443">Lipid metabolism</keyword>
<dbReference type="GO" id="GO:0004435">
    <property type="term" value="F:phosphatidylinositol-4,5-bisphosphate phospholipase C activity"/>
    <property type="evidence" value="ECO:0007669"/>
    <property type="project" value="UniProtKB-EC"/>
</dbReference>
<comment type="function">
    <text evidence="6">The production of the second messenger molecules diacylglycerol (DAG) and inositol 1,4,5-trisphosphate (IP3) is mediated by activated phosphatidylinositol-specific phospholipase C enzymes.</text>
</comment>
<evidence type="ECO:0000259" key="9">
    <source>
        <dbReference type="PROSITE" id="PS50008"/>
    </source>
</evidence>
<dbReference type="SMART" id="SM00148">
    <property type="entry name" value="PLCXc"/>
    <property type="match status" value="1"/>
</dbReference>
<dbReference type="PANTHER" id="PTHR10336:SF82">
    <property type="entry name" value="PHOSPHOINOSITIDE PHOSPHOLIPASE C"/>
    <property type="match status" value="1"/>
</dbReference>
<feature type="domain" description="PI-PLC Y-box" evidence="9">
    <location>
        <begin position="431"/>
        <end position="544"/>
    </location>
</feature>
<organism evidence="10 11">
    <name type="scientific">Uncinula necator</name>
    <name type="common">Grape powdery mildew</name>
    <dbReference type="NCBI Taxonomy" id="52586"/>
    <lineage>
        <taxon>Eukaryota</taxon>
        <taxon>Fungi</taxon>
        <taxon>Dikarya</taxon>
        <taxon>Ascomycota</taxon>
        <taxon>Pezizomycotina</taxon>
        <taxon>Leotiomycetes</taxon>
        <taxon>Erysiphales</taxon>
        <taxon>Erysiphaceae</taxon>
        <taxon>Erysiphe</taxon>
    </lineage>
</organism>
<dbReference type="AlphaFoldDB" id="A0A0B1P2W0"/>
<dbReference type="Pfam" id="PF00388">
    <property type="entry name" value="PI-PLC-X"/>
    <property type="match status" value="1"/>
</dbReference>
<dbReference type="InterPro" id="IPR000909">
    <property type="entry name" value="PLipase_C_PInositol-sp_X_dom"/>
</dbReference>
<evidence type="ECO:0000256" key="3">
    <source>
        <dbReference type="ARBA" id="ARBA00022963"/>
    </source>
</evidence>
<dbReference type="EMBL" id="JNVN01003354">
    <property type="protein sequence ID" value="KHJ31004.1"/>
    <property type="molecule type" value="Genomic_DNA"/>
</dbReference>
<dbReference type="GO" id="GO:0051209">
    <property type="term" value="P:release of sequestered calcium ion into cytosol"/>
    <property type="evidence" value="ECO:0007669"/>
    <property type="project" value="TreeGrafter"/>
</dbReference>
<evidence type="ECO:0000256" key="5">
    <source>
        <dbReference type="ARBA" id="ARBA00023224"/>
    </source>
</evidence>
<dbReference type="InterPro" id="IPR035892">
    <property type="entry name" value="C2_domain_sf"/>
</dbReference>
<feature type="compositionally biased region" description="Low complexity" evidence="8">
    <location>
        <begin position="656"/>
        <end position="665"/>
    </location>
</feature>
<dbReference type="PROSITE" id="PS50008">
    <property type="entry name" value="PIPLC_Y_DOMAIN"/>
    <property type="match status" value="1"/>
</dbReference>
<evidence type="ECO:0000256" key="1">
    <source>
        <dbReference type="ARBA" id="ARBA00001195"/>
    </source>
</evidence>